<evidence type="ECO:0000313" key="3">
    <source>
        <dbReference type="EMBL" id="MBG6092254.1"/>
    </source>
</evidence>
<dbReference type="AlphaFoldDB" id="A0A931GTP6"/>
<dbReference type="InterPro" id="IPR025349">
    <property type="entry name" value="DUF4253"/>
</dbReference>
<dbReference type="Pfam" id="PF14062">
    <property type="entry name" value="DUF4253"/>
    <property type="match status" value="1"/>
</dbReference>
<keyword evidence="4" id="KW-1185">Reference proteome</keyword>
<evidence type="ECO:0000313" key="4">
    <source>
        <dbReference type="Proteomes" id="UP000614047"/>
    </source>
</evidence>
<dbReference type="Proteomes" id="UP000614047">
    <property type="component" value="Unassembled WGS sequence"/>
</dbReference>
<feature type="domain" description="DUF4253" evidence="2">
    <location>
        <begin position="160"/>
        <end position="267"/>
    </location>
</feature>
<organism evidence="3 4">
    <name type="scientific">Actinomadura viridis</name>
    <dbReference type="NCBI Taxonomy" id="58110"/>
    <lineage>
        <taxon>Bacteria</taxon>
        <taxon>Bacillati</taxon>
        <taxon>Actinomycetota</taxon>
        <taxon>Actinomycetes</taxon>
        <taxon>Streptosporangiales</taxon>
        <taxon>Thermomonosporaceae</taxon>
        <taxon>Actinomadura</taxon>
    </lineage>
</organism>
<name>A0A931GTP6_9ACTN</name>
<reference evidence="3" key="1">
    <citation type="submission" date="2020-11" db="EMBL/GenBank/DDBJ databases">
        <title>Sequencing the genomes of 1000 actinobacteria strains.</title>
        <authorList>
            <person name="Klenk H.-P."/>
        </authorList>
    </citation>
    <scope>NUCLEOTIDE SEQUENCE</scope>
    <source>
        <strain evidence="3">DSM 43175</strain>
    </source>
</reference>
<feature type="region of interest" description="Disordered" evidence="1">
    <location>
        <begin position="1"/>
        <end position="27"/>
    </location>
</feature>
<gene>
    <name evidence="3" type="ORF">IW256_006367</name>
</gene>
<evidence type="ECO:0000256" key="1">
    <source>
        <dbReference type="SAM" id="MobiDB-lite"/>
    </source>
</evidence>
<feature type="region of interest" description="Disordered" evidence="1">
    <location>
        <begin position="112"/>
        <end position="140"/>
    </location>
</feature>
<accession>A0A931GTP6</accession>
<protein>
    <recommendedName>
        <fullName evidence="2">DUF4253 domain-containing protein</fullName>
    </recommendedName>
</protein>
<proteinExistence type="predicted"/>
<dbReference type="EMBL" id="JADOUA010000001">
    <property type="protein sequence ID" value="MBG6092254.1"/>
    <property type="molecule type" value="Genomic_DNA"/>
</dbReference>
<comment type="caution">
    <text evidence="3">The sequence shown here is derived from an EMBL/GenBank/DDBJ whole genome shotgun (WGS) entry which is preliminary data.</text>
</comment>
<dbReference type="RefSeq" id="WP_197014465.1">
    <property type="nucleotide sequence ID" value="NZ_BAABES010000012.1"/>
</dbReference>
<evidence type="ECO:0000259" key="2">
    <source>
        <dbReference type="Pfam" id="PF14062"/>
    </source>
</evidence>
<sequence>MPSGSPFAKLPGGLPPGRLIEPDEDYADDPTWSGHDAIWVSDEQVPDVARLWRRLYASRAETGLYPLLLEGLDGEPDRPWHVGELGPAPVGTIDVLTAGGVLRRFWDAIAPDDEDEEDPFPGLPDGRWAGLADPGEGTRDPDGAALELVEVLASVKGWLLGLVPAARGADALTLAGWDGPCNHTNHTQEISAVLRSWEDRFGVRVVSVGFATLQVSVAAPPVTYDHALRVAAEHHAFCPDNIWQGEGSAEEYAKGLVGADRWSFWWD</sequence>